<protein>
    <submittedName>
        <fullName evidence="1">Uncharacterized protein</fullName>
    </submittedName>
</protein>
<accession>A0ACB6R7N6</accession>
<sequence length="106" mass="11996">LEGIISLTTNLVGSIDQAFKSRIYLSLSNPRLNPQARRRIWENFIKKGFSEYQLRWVNNKFLDTVAKEEIRALNPEYRRMAYALAVNAMRGAAGGHHGGTRGAKGF</sequence>
<evidence type="ECO:0000313" key="1">
    <source>
        <dbReference type="EMBL" id="KAF2474337.1"/>
    </source>
</evidence>
<reference evidence="1" key="1">
    <citation type="journal article" date="2020" name="Stud. Mycol.">
        <title>101 Dothideomycetes genomes: a test case for predicting lifestyles and emergence of pathogens.</title>
        <authorList>
            <person name="Haridas S."/>
            <person name="Albert R."/>
            <person name="Binder M."/>
            <person name="Bloem J."/>
            <person name="Labutti K."/>
            <person name="Salamov A."/>
            <person name="Andreopoulos B."/>
            <person name="Baker S."/>
            <person name="Barry K."/>
            <person name="Bills G."/>
            <person name="Bluhm B."/>
            <person name="Cannon C."/>
            <person name="Castanera R."/>
            <person name="Culley D."/>
            <person name="Daum C."/>
            <person name="Ezra D."/>
            <person name="Gonzalez J."/>
            <person name="Henrissat B."/>
            <person name="Kuo A."/>
            <person name="Liang C."/>
            <person name="Lipzen A."/>
            <person name="Lutzoni F."/>
            <person name="Magnuson J."/>
            <person name="Mondo S."/>
            <person name="Nolan M."/>
            <person name="Ohm R."/>
            <person name="Pangilinan J."/>
            <person name="Park H.-J."/>
            <person name="Ramirez L."/>
            <person name="Alfaro M."/>
            <person name="Sun H."/>
            <person name="Tritt A."/>
            <person name="Yoshinaga Y."/>
            <person name="Zwiers L.-H."/>
            <person name="Turgeon B."/>
            <person name="Goodwin S."/>
            <person name="Spatafora J."/>
            <person name="Crous P."/>
            <person name="Grigoriev I."/>
        </authorList>
    </citation>
    <scope>NUCLEOTIDE SEQUENCE</scope>
    <source>
        <strain evidence="1">ATCC 200398</strain>
    </source>
</reference>
<comment type="caution">
    <text evidence="1">The sequence shown here is derived from an EMBL/GenBank/DDBJ whole genome shotgun (WGS) entry which is preliminary data.</text>
</comment>
<name>A0ACB6R7N6_9PLEO</name>
<gene>
    <name evidence="1" type="ORF">BDR25DRAFT_215559</name>
</gene>
<organism evidence="1 2">
    <name type="scientific">Lindgomyces ingoldianus</name>
    <dbReference type="NCBI Taxonomy" id="673940"/>
    <lineage>
        <taxon>Eukaryota</taxon>
        <taxon>Fungi</taxon>
        <taxon>Dikarya</taxon>
        <taxon>Ascomycota</taxon>
        <taxon>Pezizomycotina</taxon>
        <taxon>Dothideomycetes</taxon>
        <taxon>Pleosporomycetidae</taxon>
        <taxon>Pleosporales</taxon>
        <taxon>Lindgomycetaceae</taxon>
        <taxon>Lindgomyces</taxon>
    </lineage>
</organism>
<dbReference type="EMBL" id="MU003498">
    <property type="protein sequence ID" value="KAF2474337.1"/>
    <property type="molecule type" value="Genomic_DNA"/>
</dbReference>
<dbReference type="Proteomes" id="UP000799755">
    <property type="component" value="Unassembled WGS sequence"/>
</dbReference>
<proteinExistence type="predicted"/>
<feature type="non-terminal residue" evidence="1">
    <location>
        <position position="1"/>
    </location>
</feature>
<keyword evidence="2" id="KW-1185">Reference proteome</keyword>
<evidence type="ECO:0000313" key="2">
    <source>
        <dbReference type="Proteomes" id="UP000799755"/>
    </source>
</evidence>